<name>A0A8H4RR10_9HELO</name>
<dbReference type="PROSITE" id="PS50297">
    <property type="entry name" value="ANK_REP_REGION"/>
    <property type="match status" value="1"/>
</dbReference>
<dbReference type="PANTHER" id="PTHR24171">
    <property type="entry name" value="ANKYRIN REPEAT DOMAIN-CONTAINING PROTEIN 39-RELATED"/>
    <property type="match status" value="1"/>
</dbReference>
<dbReference type="InterPro" id="IPR036770">
    <property type="entry name" value="Ankyrin_rpt-contain_sf"/>
</dbReference>
<sequence length="312" mass="34884">MPLHHPLRKLTTSQLLERLLGFPRSKPRIKLHQAAKQGNEEVVRKAIESRYELDEIDEHGRSALQLAASSGCCEIFAMLIEAGATLDDPLILPVSMADFCFICFRLVQHSVKGLLFAWLAPKFYIPIPSFIVRNVPVWGSAHLIAIPALYLLSIVLVSRSYPEVYSNARAIIEALSTFKGDTEYMILLFLDSEPNLDAEEMMLLWSHAVEKGYSGVCQRLLRGGFPVDSLYVHCEYPDIVTALLHACGTSHRELVFLPLSNGADPTFMDNHRRSCLLMASARPYTEHAGSIEECDAILVVEHNFFSLCPKVG</sequence>
<accession>A0A8H4RR10</accession>
<comment type="caution">
    <text evidence="4">The sequence shown here is derived from an EMBL/GenBank/DDBJ whole genome shotgun (WGS) entry which is preliminary data.</text>
</comment>
<dbReference type="PROSITE" id="PS50088">
    <property type="entry name" value="ANK_REPEAT"/>
    <property type="match status" value="1"/>
</dbReference>
<organism evidence="4 5">
    <name type="scientific">Cudoniella acicularis</name>
    <dbReference type="NCBI Taxonomy" id="354080"/>
    <lineage>
        <taxon>Eukaryota</taxon>
        <taxon>Fungi</taxon>
        <taxon>Dikarya</taxon>
        <taxon>Ascomycota</taxon>
        <taxon>Pezizomycotina</taxon>
        <taxon>Leotiomycetes</taxon>
        <taxon>Helotiales</taxon>
        <taxon>Tricladiaceae</taxon>
        <taxon>Cudoniella</taxon>
    </lineage>
</organism>
<keyword evidence="1" id="KW-0677">Repeat</keyword>
<dbReference type="Pfam" id="PF12796">
    <property type="entry name" value="Ank_2"/>
    <property type="match status" value="1"/>
</dbReference>
<dbReference type="Gene3D" id="1.25.40.20">
    <property type="entry name" value="Ankyrin repeat-containing domain"/>
    <property type="match status" value="2"/>
</dbReference>
<evidence type="ECO:0000256" key="1">
    <source>
        <dbReference type="ARBA" id="ARBA00022737"/>
    </source>
</evidence>
<dbReference type="OrthoDB" id="20872at2759"/>
<dbReference type="InterPro" id="IPR002110">
    <property type="entry name" value="Ankyrin_rpt"/>
</dbReference>
<dbReference type="Proteomes" id="UP000566819">
    <property type="component" value="Unassembled WGS sequence"/>
</dbReference>
<proteinExistence type="predicted"/>
<evidence type="ECO:0000256" key="3">
    <source>
        <dbReference type="PROSITE-ProRule" id="PRU00023"/>
    </source>
</evidence>
<dbReference type="SMART" id="SM00248">
    <property type="entry name" value="ANK"/>
    <property type="match status" value="2"/>
</dbReference>
<evidence type="ECO:0000313" key="4">
    <source>
        <dbReference type="EMBL" id="KAF4632887.1"/>
    </source>
</evidence>
<gene>
    <name evidence="4" type="ORF">G7Y89_g5227</name>
</gene>
<keyword evidence="5" id="KW-1185">Reference proteome</keyword>
<dbReference type="EMBL" id="JAAMPI010000308">
    <property type="protein sequence ID" value="KAF4632887.1"/>
    <property type="molecule type" value="Genomic_DNA"/>
</dbReference>
<evidence type="ECO:0000256" key="2">
    <source>
        <dbReference type="ARBA" id="ARBA00023043"/>
    </source>
</evidence>
<evidence type="ECO:0000313" key="5">
    <source>
        <dbReference type="Proteomes" id="UP000566819"/>
    </source>
</evidence>
<dbReference type="GO" id="GO:0004842">
    <property type="term" value="F:ubiquitin-protein transferase activity"/>
    <property type="evidence" value="ECO:0007669"/>
    <property type="project" value="TreeGrafter"/>
</dbReference>
<feature type="repeat" description="ANK" evidence="3">
    <location>
        <begin position="59"/>
        <end position="87"/>
    </location>
</feature>
<reference evidence="4 5" key="1">
    <citation type="submission" date="2020-03" db="EMBL/GenBank/DDBJ databases">
        <title>Draft Genome Sequence of Cudoniella acicularis.</title>
        <authorList>
            <person name="Buettner E."/>
            <person name="Kellner H."/>
        </authorList>
    </citation>
    <scope>NUCLEOTIDE SEQUENCE [LARGE SCALE GENOMIC DNA]</scope>
    <source>
        <strain evidence="4 5">DSM 108380</strain>
    </source>
</reference>
<dbReference type="PANTHER" id="PTHR24171:SF8">
    <property type="entry name" value="BRCA1-ASSOCIATED RING DOMAIN PROTEIN 1"/>
    <property type="match status" value="1"/>
</dbReference>
<dbReference type="SUPFAM" id="SSF48403">
    <property type="entry name" value="Ankyrin repeat"/>
    <property type="match status" value="1"/>
</dbReference>
<dbReference type="AlphaFoldDB" id="A0A8H4RR10"/>
<dbReference type="GO" id="GO:0085020">
    <property type="term" value="P:protein K6-linked ubiquitination"/>
    <property type="evidence" value="ECO:0007669"/>
    <property type="project" value="TreeGrafter"/>
</dbReference>
<keyword evidence="2 3" id="KW-0040">ANK repeat</keyword>
<protein>
    <submittedName>
        <fullName evidence="4">Uncharacterized protein</fullName>
    </submittedName>
</protein>